<dbReference type="AlphaFoldDB" id="A0A3B7MRN3"/>
<dbReference type="Proteomes" id="UP000263900">
    <property type="component" value="Chromosome"/>
</dbReference>
<protein>
    <submittedName>
        <fullName evidence="1">Uncharacterized protein</fullName>
    </submittedName>
</protein>
<proteinExistence type="predicted"/>
<dbReference type="EMBL" id="CP032157">
    <property type="protein sequence ID" value="AXY75969.1"/>
    <property type="molecule type" value="Genomic_DNA"/>
</dbReference>
<evidence type="ECO:0000313" key="2">
    <source>
        <dbReference type="Proteomes" id="UP000263900"/>
    </source>
</evidence>
<dbReference type="OrthoDB" id="665552at2"/>
<dbReference type="RefSeq" id="WP_119051848.1">
    <property type="nucleotide sequence ID" value="NZ_CP032157.1"/>
</dbReference>
<sequence>MKPVIFTFLVVSVFASCSTPKTYFTPSVRSNLEANDIPVAKLQFYVDRDVELRREVASGSAQVSAGIVKFENGKYVNIITLKKNTPGVCTRAYDDKMDVAFEIGEGRFLTFGKLKKDGRAPYTLYADSWGRDLGEIRYDGKTYYILPAGSGARLMIKKNALNTLKIEKREMKGRKVE</sequence>
<accession>A0A3B7MRN3</accession>
<dbReference type="PROSITE" id="PS51257">
    <property type="entry name" value="PROKAR_LIPOPROTEIN"/>
    <property type="match status" value="1"/>
</dbReference>
<dbReference type="KEGG" id="pseg:D3H65_19150"/>
<evidence type="ECO:0000313" key="1">
    <source>
        <dbReference type="EMBL" id="AXY75969.1"/>
    </source>
</evidence>
<keyword evidence="2" id="KW-1185">Reference proteome</keyword>
<reference evidence="1 2" key="1">
    <citation type="submission" date="2018-09" db="EMBL/GenBank/DDBJ databases">
        <title>Genome sequencing of strain 6GH32-13.</title>
        <authorList>
            <person name="Weon H.-Y."/>
            <person name="Heo J."/>
            <person name="Kwon S.-W."/>
        </authorList>
    </citation>
    <scope>NUCLEOTIDE SEQUENCE [LARGE SCALE GENOMIC DNA]</scope>
    <source>
        <strain evidence="1 2">5GH32-13</strain>
    </source>
</reference>
<gene>
    <name evidence="1" type="ORF">D3H65_19150</name>
</gene>
<organism evidence="1 2">
    <name type="scientific">Paraflavitalea soli</name>
    <dbReference type="NCBI Taxonomy" id="2315862"/>
    <lineage>
        <taxon>Bacteria</taxon>
        <taxon>Pseudomonadati</taxon>
        <taxon>Bacteroidota</taxon>
        <taxon>Chitinophagia</taxon>
        <taxon>Chitinophagales</taxon>
        <taxon>Chitinophagaceae</taxon>
        <taxon>Paraflavitalea</taxon>
    </lineage>
</organism>
<name>A0A3B7MRN3_9BACT</name>